<dbReference type="Gene3D" id="2.60.40.4070">
    <property type="match status" value="1"/>
</dbReference>
<proteinExistence type="predicted"/>
<dbReference type="PANTHER" id="PTHR24104">
    <property type="entry name" value="E3 UBIQUITIN-PROTEIN LIGASE NHLRC1-RELATED"/>
    <property type="match status" value="1"/>
</dbReference>
<organism evidence="2 3">
    <name type="scientific">Chthoniobacter flavus Ellin428</name>
    <dbReference type="NCBI Taxonomy" id="497964"/>
    <lineage>
        <taxon>Bacteria</taxon>
        <taxon>Pseudomonadati</taxon>
        <taxon>Verrucomicrobiota</taxon>
        <taxon>Spartobacteria</taxon>
        <taxon>Chthoniobacterales</taxon>
        <taxon>Chthoniobacteraceae</taxon>
        <taxon>Chthoniobacter</taxon>
    </lineage>
</organism>
<dbReference type="eggNOG" id="COG3391">
    <property type="taxonomic scope" value="Bacteria"/>
</dbReference>
<dbReference type="GO" id="GO:0008270">
    <property type="term" value="F:zinc ion binding"/>
    <property type="evidence" value="ECO:0007669"/>
    <property type="project" value="UniProtKB-KW"/>
</dbReference>
<dbReference type="Gene3D" id="2.60.40.1190">
    <property type="match status" value="1"/>
</dbReference>
<dbReference type="AlphaFoldDB" id="B4D817"/>
<dbReference type="Pfam" id="PF13860">
    <property type="entry name" value="FlgD_ig"/>
    <property type="match status" value="1"/>
</dbReference>
<evidence type="ECO:0000313" key="2">
    <source>
        <dbReference type="EMBL" id="EDY17371.1"/>
    </source>
</evidence>
<name>B4D817_9BACT</name>
<dbReference type="InterPro" id="IPR011042">
    <property type="entry name" value="6-blade_b-propeller_TolB-like"/>
</dbReference>
<dbReference type="PANTHER" id="PTHR24104:SF25">
    <property type="entry name" value="PROTEIN LIN-41"/>
    <property type="match status" value="1"/>
</dbReference>
<evidence type="ECO:0000259" key="1">
    <source>
        <dbReference type="Pfam" id="PF13860"/>
    </source>
</evidence>
<dbReference type="SUPFAM" id="SSF101898">
    <property type="entry name" value="NHL repeat"/>
    <property type="match status" value="1"/>
</dbReference>
<dbReference type="InParanoid" id="B4D817"/>
<gene>
    <name evidence="2" type="ORF">CfE428DRAFT_5057</name>
</gene>
<reference evidence="2 3" key="1">
    <citation type="journal article" date="2011" name="J. Bacteriol.">
        <title>Genome sequence of Chthoniobacter flavus Ellin428, an aerobic heterotrophic soil bacterium.</title>
        <authorList>
            <person name="Kant R."/>
            <person name="van Passel M.W."/>
            <person name="Palva A."/>
            <person name="Lucas S."/>
            <person name="Lapidus A."/>
            <person name="Glavina Del Rio T."/>
            <person name="Dalin E."/>
            <person name="Tice H."/>
            <person name="Bruce D."/>
            <person name="Goodwin L."/>
            <person name="Pitluck S."/>
            <person name="Larimer F.W."/>
            <person name="Land M.L."/>
            <person name="Hauser L."/>
            <person name="Sangwan P."/>
            <person name="de Vos W.M."/>
            <person name="Janssen P.H."/>
            <person name="Smidt H."/>
        </authorList>
    </citation>
    <scope>NUCLEOTIDE SEQUENCE [LARGE SCALE GENOMIC DNA]</scope>
    <source>
        <strain evidence="2 3">Ellin428</strain>
    </source>
</reference>
<protein>
    <submittedName>
        <fullName evidence="2">NHL repeat containing protein</fullName>
    </submittedName>
</protein>
<dbReference type="Gene3D" id="2.120.10.30">
    <property type="entry name" value="TolB, C-terminal domain"/>
    <property type="match status" value="1"/>
</dbReference>
<keyword evidence="3" id="KW-1185">Reference proteome</keyword>
<dbReference type="RefSeq" id="WP_006982378.1">
    <property type="nucleotide sequence ID" value="NZ_ABVL01000020.1"/>
</dbReference>
<accession>B4D817</accession>
<dbReference type="STRING" id="497964.CfE428DRAFT_5057"/>
<feature type="domain" description="FlgD/Vpr Ig-like" evidence="1">
    <location>
        <begin position="38"/>
        <end position="84"/>
    </location>
</feature>
<dbReference type="InterPro" id="IPR050952">
    <property type="entry name" value="TRIM-NHL_E3_ligases"/>
</dbReference>
<dbReference type="SUPFAM" id="SSF49344">
    <property type="entry name" value="CBD9-like"/>
    <property type="match status" value="1"/>
</dbReference>
<evidence type="ECO:0000313" key="3">
    <source>
        <dbReference type="Proteomes" id="UP000005824"/>
    </source>
</evidence>
<sequence>MNYRSPLVALLLLLGGVHRARGEKENAIVFTMPHDGWATVAIDDANGRRVRNLFGDLHFTKGEHAVEWDGRDDDGNPVPPGDYRWLGLHRDAMHALYRGSFQYGNPPWLYGSTGGWLADHSSATAVAAVGDRVLLGSNEAEDGHGLVSSDLDGHKQWGVRWLAKRAWAGAEALAVVGERVFANSYLEQNAVWEVDPVTGKSWLVMEKTDLPSDQTNTEPRPPCTFAPGLRVIGGHQGADGTNGELYVVDLFGKIPRTYVFSLGKSGEKLKLQRVLPVRPWGVAWLPDGRCVAALENSIAVLDTSTGETKPLVSDGLSAPYAIATDAKGRIYVSDQGNTGMHRFTSDGQMPWRALRLNGESSQQIKIFDAKGRQLRAIGLKGGRQPGHIDPNSFWQPGGIAVDARGRLWVTEFTTSPKRVSVWEIPNDLAATAPKLTQQFLGPAMYGGGAAMIDPTQPWRVIDTNYGVIFDVNLTNGSYQATDLPWRAYDSWKEHAYQPDLPFMGTPGVVFPLDGRRFTACQGGYGHGAQAHWEPEQFNGTGPVMIGEYKDDKFVPEAAIGNLRTWMRNRELECRREEQWMPPVILEAARKLPAWPKYAAQMHIATDASDVPHSIHPRNSGIWIANPWPKEISGFLWTDANGDGRVQTDEIQFHEIPDAETVTLDHQLNAYMPVRKEHGGGVYRLQRSGFNAIGAPVYKWDNLTKVTDDSFNVDQVGDDGSMLSFGALHSAQGKLLWSYPINPKGLRELGPAKRAVTYPGHVFRINSMQGVAQGPGDLGPVYMLHSVDGMSYFLTRNDGLFIATMFRPYAFGDNWDTIPEAKAGMELDRYTVGEECFNGHFARAEATGQGFEKGHYYLLGMGRSAVVELTGLNSVQRFSGGTLKLVAGVGLFGKGGRLDPGAAAAQIASTGDHPKPGPLIAPSVIPKTDAFRGEPAQFASATVWPAWDKRGLHLKWSVTGDDSPFINNEPDWTLAFTTGDAADLQIKSPTLGRCRFVITMNAGQPVVVRLRYDAADSSQGVTYKSGVAETRVPLVEKLSIPVGVRRTKDSYNVQLTLPWDLLGIDPKPGLSVPFELGAFYSDPTGHKTAIREYWHSGVSGMVSDVPTEARPTDDWGTLQLQ</sequence>
<dbReference type="EMBL" id="ABVL01000020">
    <property type="protein sequence ID" value="EDY17371.1"/>
    <property type="molecule type" value="Genomic_DNA"/>
</dbReference>
<dbReference type="InterPro" id="IPR025965">
    <property type="entry name" value="FlgD/Vpr_Ig-like"/>
</dbReference>
<dbReference type="Proteomes" id="UP000005824">
    <property type="component" value="Unassembled WGS sequence"/>
</dbReference>
<comment type="caution">
    <text evidence="2">The sequence shown here is derived from an EMBL/GenBank/DDBJ whole genome shotgun (WGS) entry which is preliminary data.</text>
</comment>